<evidence type="ECO:0000313" key="2">
    <source>
        <dbReference type="EnsemblPlants" id="Solyc12g099350.1.1.1"/>
    </source>
</evidence>
<dbReference type="Gramene" id="Solyc12g099350.1.1">
    <property type="protein sequence ID" value="Solyc12g099350.1.1.1"/>
    <property type="gene ID" value="Solyc12g099350.1"/>
</dbReference>
<dbReference type="Proteomes" id="UP000004994">
    <property type="component" value="Chromosome 12"/>
</dbReference>
<feature type="region of interest" description="Disordered" evidence="1">
    <location>
        <begin position="100"/>
        <end position="179"/>
    </location>
</feature>
<dbReference type="InParanoid" id="A0A3Q7JYU0"/>
<reference evidence="2" key="1">
    <citation type="journal article" date="2012" name="Nature">
        <title>The tomato genome sequence provides insights into fleshy fruit evolution.</title>
        <authorList>
            <consortium name="Tomato Genome Consortium"/>
        </authorList>
    </citation>
    <scope>NUCLEOTIDE SEQUENCE [LARGE SCALE GENOMIC DNA]</scope>
    <source>
        <strain evidence="2">cv. Heinz 1706</strain>
    </source>
</reference>
<keyword evidence="3" id="KW-1185">Reference proteome</keyword>
<protein>
    <submittedName>
        <fullName evidence="2">Uncharacterized protein</fullName>
    </submittedName>
</protein>
<reference evidence="2" key="2">
    <citation type="submission" date="2019-01" db="UniProtKB">
        <authorList>
            <consortium name="EnsemblPlants"/>
        </authorList>
    </citation>
    <scope>IDENTIFICATION</scope>
    <source>
        <strain evidence="2">cv. Heinz 1706</strain>
    </source>
</reference>
<feature type="region of interest" description="Disordered" evidence="1">
    <location>
        <begin position="240"/>
        <end position="288"/>
    </location>
</feature>
<feature type="region of interest" description="Disordered" evidence="1">
    <location>
        <begin position="76"/>
        <end position="95"/>
    </location>
</feature>
<dbReference type="AlphaFoldDB" id="A0A3Q7JYU0"/>
<organism evidence="2">
    <name type="scientific">Solanum lycopersicum</name>
    <name type="common">Tomato</name>
    <name type="synonym">Lycopersicon esculentum</name>
    <dbReference type="NCBI Taxonomy" id="4081"/>
    <lineage>
        <taxon>Eukaryota</taxon>
        <taxon>Viridiplantae</taxon>
        <taxon>Streptophyta</taxon>
        <taxon>Embryophyta</taxon>
        <taxon>Tracheophyta</taxon>
        <taxon>Spermatophyta</taxon>
        <taxon>Magnoliopsida</taxon>
        <taxon>eudicotyledons</taxon>
        <taxon>Gunneridae</taxon>
        <taxon>Pentapetalae</taxon>
        <taxon>asterids</taxon>
        <taxon>lamiids</taxon>
        <taxon>Solanales</taxon>
        <taxon>Solanaceae</taxon>
        <taxon>Solanoideae</taxon>
        <taxon>Solaneae</taxon>
        <taxon>Solanum</taxon>
        <taxon>Solanum subgen. Lycopersicon</taxon>
    </lineage>
</organism>
<accession>A0A3Q7JYU0</accession>
<feature type="compositionally biased region" description="Basic and acidic residues" evidence="1">
    <location>
        <begin position="169"/>
        <end position="179"/>
    </location>
</feature>
<evidence type="ECO:0000313" key="3">
    <source>
        <dbReference type="Proteomes" id="UP000004994"/>
    </source>
</evidence>
<dbReference type="EnsemblPlants" id="Solyc12g099350.1.1">
    <property type="protein sequence ID" value="Solyc12g099350.1.1.1"/>
    <property type="gene ID" value="Solyc12g099350.1"/>
</dbReference>
<sequence>MKKAKHLEQLIKSRFDAREESFEELIKYCEPHPDAQEELLNCPFVYEYEDTPQSSPSVEVTPSEPTGILMLSVPSTDTDGKNSPAANEVFETPPEHIKSSQLYFSGSDDPKPSTAGVNRGNTEVIDLSDSDDLGFPNQQNNNGGTEAVKRDNTEVIDLGSDSDDLGFPNRRDTGKSEEQLQKRYKVSEEDFDVTNSVQRVVKKEPIVIQINQAQTQEVDMEAIEGGIERNADSFTVKMSERHEEEEDGGEMRDHGERGASSMNLDENEKLNGVGANGGGAGSDKGKRKLPLWVKGGSLEEVGRRETTKGTFEDLVEGFSMIFGDVSGDDSNDKIGGDDSNDKIGADFLETAMRRGLTFPRPRWWPPEGFTD</sequence>
<proteinExistence type="predicted"/>
<evidence type="ECO:0000256" key="1">
    <source>
        <dbReference type="SAM" id="MobiDB-lite"/>
    </source>
</evidence>
<dbReference type="PANTHER" id="PTHR38221">
    <property type="entry name" value="BNAA04G14260D PROTEIN"/>
    <property type="match status" value="1"/>
</dbReference>
<name>A0A3Q7JYU0_SOLLC</name>
<dbReference type="PaxDb" id="4081-Solyc12g099350.1.1"/>
<dbReference type="PANTHER" id="PTHR38221:SF1">
    <property type="entry name" value="OVULE PROTEIN"/>
    <property type="match status" value="1"/>
</dbReference>